<comment type="caution">
    <text evidence="2">The sequence shown here is derived from an EMBL/GenBank/DDBJ whole genome shotgun (WGS) entry which is preliminary data.</text>
</comment>
<evidence type="ECO:0000313" key="2">
    <source>
        <dbReference type="EMBL" id="MCX2977779.1"/>
    </source>
</evidence>
<protein>
    <submittedName>
        <fullName evidence="2">Aldo/keto reductase</fullName>
    </submittedName>
</protein>
<dbReference type="PRINTS" id="PR00069">
    <property type="entry name" value="ALDKETRDTASE"/>
</dbReference>
<sequence>MQYRRLGRTELSVSVVGVGAWQLAGVWGKTFEQSEVDSILSRAGELGINFIDTAECYGPDHLSERLIGSAIAHQRERWIVATKFGHNPGNDLGDENYGPAQVLIQLEDSLRALRTDYIDLYQLHSAPDEHFDNDDLWTMLNKQVDAGKIRFLGNSLGRPKMQQQVSKSREYGISVLQTVYNAITRRAAKFVFPVASEMDLGVIARAPLAMGLLSGKYQREHVFDDVRALFLPRNNLSQRLDAAHEALKAKPPGVNAATWAIAWCLQNPQVGTVIPGIKSLAQLELNALAGIDASA</sequence>
<proteinExistence type="predicted"/>
<name>A0ABT3T6U9_9GAMM</name>
<dbReference type="InterPro" id="IPR020471">
    <property type="entry name" value="AKR"/>
</dbReference>
<dbReference type="Pfam" id="PF00248">
    <property type="entry name" value="Aldo_ket_red"/>
    <property type="match status" value="1"/>
</dbReference>
<dbReference type="Proteomes" id="UP001143304">
    <property type="component" value="Unassembled WGS sequence"/>
</dbReference>
<dbReference type="SUPFAM" id="SSF51430">
    <property type="entry name" value="NAD(P)-linked oxidoreductase"/>
    <property type="match status" value="1"/>
</dbReference>
<dbReference type="PANTHER" id="PTHR43312:SF1">
    <property type="entry name" value="NADP-DEPENDENT OXIDOREDUCTASE DOMAIN-CONTAINING PROTEIN"/>
    <property type="match status" value="1"/>
</dbReference>
<keyword evidence="3" id="KW-1185">Reference proteome</keyword>
<dbReference type="InterPro" id="IPR036812">
    <property type="entry name" value="NAD(P)_OxRdtase_dom_sf"/>
</dbReference>
<evidence type="ECO:0000259" key="1">
    <source>
        <dbReference type="Pfam" id="PF00248"/>
    </source>
</evidence>
<dbReference type="Gene3D" id="3.20.20.100">
    <property type="entry name" value="NADP-dependent oxidoreductase domain"/>
    <property type="match status" value="1"/>
</dbReference>
<dbReference type="CDD" id="cd19086">
    <property type="entry name" value="AKR_AKR11C1"/>
    <property type="match status" value="1"/>
</dbReference>
<dbReference type="InterPro" id="IPR053135">
    <property type="entry name" value="AKR2_Oxidoreductase"/>
</dbReference>
<evidence type="ECO:0000313" key="3">
    <source>
        <dbReference type="Proteomes" id="UP001143304"/>
    </source>
</evidence>
<organism evidence="2 3">
    <name type="scientific">Candidatus Marimicrobium litorale</name>
    <dbReference type="NCBI Taxonomy" id="2518991"/>
    <lineage>
        <taxon>Bacteria</taxon>
        <taxon>Pseudomonadati</taxon>
        <taxon>Pseudomonadota</taxon>
        <taxon>Gammaproteobacteria</taxon>
        <taxon>Cellvibrionales</taxon>
        <taxon>Halieaceae</taxon>
        <taxon>Marimicrobium</taxon>
    </lineage>
</organism>
<dbReference type="PANTHER" id="PTHR43312">
    <property type="entry name" value="D-THREO-ALDOSE 1-DEHYDROGENASE"/>
    <property type="match status" value="1"/>
</dbReference>
<reference evidence="2" key="1">
    <citation type="submission" date="2019-02" db="EMBL/GenBank/DDBJ databases">
        <authorList>
            <person name="Li S.-H."/>
        </authorList>
    </citation>
    <scope>NUCLEOTIDE SEQUENCE</scope>
    <source>
        <strain evidence="2">IMCC11814</strain>
    </source>
</reference>
<gene>
    <name evidence="2" type="ORF">EYC82_10485</name>
</gene>
<feature type="domain" description="NADP-dependent oxidoreductase" evidence="1">
    <location>
        <begin position="16"/>
        <end position="287"/>
    </location>
</feature>
<dbReference type="EMBL" id="SHNO01000001">
    <property type="protein sequence ID" value="MCX2977779.1"/>
    <property type="molecule type" value="Genomic_DNA"/>
</dbReference>
<accession>A0ABT3T6U9</accession>
<dbReference type="InterPro" id="IPR023210">
    <property type="entry name" value="NADP_OxRdtase_dom"/>
</dbReference>